<evidence type="ECO:0000259" key="1">
    <source>
        <dbReference type="PROSITE" id="PS51363"/>
    </source>
</evidence>
<dbReference type="PANTHER" id="PTHR14208">
    <property type="entry name" value="BASIC LEUCINE ZIPPER AND W2 DOMAIN-CONTAINING PROTEIN"/>
    <property type="match status" value="1"/>
</dbReference>
<protein>
    <recommendedName>
        <fullName evidence="1">W2 domain-containing protein</fullName>
    </recommendedName>
</protein>
<keyword evidence="3" id="KW-1185">Reference proteome</keyword>
<evidence type="ECO:0000313" key="3">
    <source>
        <dbReference type="Proteomes" id="UP000232323"/>
    </source>
</evidence>
<dbReference type="PROSITE" id="PS51363">
    <property type="entry name" value="W2"/>
    <property type="match status" value="1"/>
</dbReference>
<comment type="caution">
    <text evidence="2">The sequence shown here is derived from an EMBL/GenBank/DDBJ whole genome shotgun (WGS) entry which is preliminary data.</text>
</comment>
<dbReference type="InterPro" id="IPR051245">
    <property type="entry name" value="eIF5-mimic_regulator"/>
</dbReference>
<dbReference type="OrthoDB" id="1727522at2759"/>
<evidence type="ECO:0000313" key="2">
    <source>
        <dbReference type="EMBL" id="GAX74543.1"/>
    </source>
</evidence>
<gene>
    <name evidence="2" type="ORF">CEUSTIGMA_g1992.t1</name>
</gene>
<feature type="domain" description="W2" evidence="1">
    <location>
        <begin position="291"/>
        <end position="461"/>
    </location>
</feature>
<organism evidence="2 3">
    <name type="scientific">Chlamydomonas eustigma</name>
    <dbReference type="NCBI Taxonomy" id="1157962"/>
    <lineage>
        <taxon>Eukaryota</taxon>
        <taxon>Viridiplantae</taxon>
        <taxon>Chlorophyta</taxon>
        <taxon>core chlorophytes</taxon>
        <taxon>Chlorophyceae</taxon>
        <taxon>CS clade</taxon>
        <taxon>Chlamydomonadales</taxon>
        <taxon>Chlamydomonadaceae</taxon>
        <taxon>Chlamydomonas</taxon>
    </lineage>
</organism>
<dbReference type="AlphaFoldDB" id="A0A250WUN1"/>
<dbReference type="EMBL" id="BEGY01000008">
    <property type="protein sequence ID" value="GAX74543.1"/>
    <property type="molecule type" value="Genomic_DNA"/>
</dbReference>
<sequence length="464" mass="52180">MCVPTTFISSTKHAAYLRISDCTVLLVGTVAFSIVMSGKEEKPTLAGVTLKTRKRNIVIPVDPGSFASAVVQIVQDASEGLSNLDDILEAATKALENANNLEFSRYSDTLFEVFFAGGMVGAGGKLAGEPGAPKLDQNVLAAKDSRDGIMPYIKVFATLARRRPFLVRGLENTLIKLLLTTEFFDEENRRKIGIAMALVFSLKINVQPESIFTSCFNDRLVSKGTMLEVLTVFFQEFLSKDSMDDLVAILTKAKVVTRLMEFFPPQRRSPEEFDRHFTKHELPQVVEWNREQVLELKIAELKDSLTEQMMTDPPESPADMLAMLKAKKADGALPDNEILQVVWLSIMRSTNMTGKNQQQIFQGVVSKVKLYHKLLSSFASNGKLELALLITVQIHCYEDNRLLKIFSDILRLLYDAEIVGEDTIIHWYKKGSHPKGRNVFLKDAETFIKWLEEAEEEEEEDDTK</sequence>
<dbReference type="SUPFAM" id="SSF48371">
    <property type="entry name" value="ARM repeat"/>
    <property type="match status" value="1"/>
</dbReference>
<dbReference type="Gene3D" id="1.25.40.180">
    <property type="match status" value="1"/>
</dbReference>
<dbReference type="InterPro" id="IPR016024">
    <property type="entry name" value="ARM-type_fold"/>
</dbReference>
<accession>A0A250WUN1</accession>
<dbReference type="Pfam" id="PF25504">
    <property type="entry name" value="HEAT_5MP1_2"/>
    <property type="match status" value="1"/>
</dbReference>
<dbReference type="Pfam" id="PF02020">
    <property type="entry name" value="W2"/>
    <property type="match status" value="1"/>
</dbReference>
<dbReference type="Proteomes" id="UP000232323">
    <property type="component" value="Unassembled WGS sequence"/>
</dbReference>
<dbReference type="GO" id="GO:0005737">
    <property type="term" value="C:cytoplasm"/>
    <property type="evidence" value="ECO:0007669"/>
    <property type="project" value="TreeGrafter"/>
</dbReference>
<dbReference type="InterPro" id="IPR003307">
    <property type="entry name" value="W2_domain"/>
</dbReference>
<name>A0A250WUN1_9CHLO</name>
<reference evidence="2 3" key="1">
    <citation type="submission" date="2017-08" db="EMBL/GenBank/DDBJ databases">
        <title>Acidophilic green algal genome provides insights into adaptation to an acidic environment.</title>
        <authorList>
            <person name="Hirooka S."/>
            <person name="Hirose Y."/>
            <person name="Kanesaki Y."/>
            <person name="Higuchi S."/>
            <person name="Fujiwara T."/>
            <person name="Onuma R."/>
            <person name="Era A."/>
            <person name="Ohbayashi R."/>
            <person name="Uzuka A."/>
            <person name="Nozaki H."/>
            <person name="Yoshikawa H."/>
            <person name="Miyagishima S.Y."/>
        </authorList>
    </citation>
    <scope>NUCLEOTIDE SEQUENCE [LARGE SCALE GENOMIC DNA]</scope>
    <source>
        <strain evidence="2 3">NIES-2499</strain>
    </source>
</reference>
<dbReference type="InterPro" id="IPR057397">
    <property type="entry name" value="HEAT_5MP1_2"/>
</dbReference>
<dbReference type="GO" id="GO:0016020">
    <property type="term" value="C:membrane"/>
    <property type="evidence" value="ECO:0007669"/>
    <property type="project" value="TreeGrafter"/>
</dbReference>
<dbReference type="SMART" id="SM00515">
    <property type="entry name" value="eIF5C"/>
    <property type="match status" value="1"/>
</dbReference>
<dbReference type="PANTHER" id="PTHR14208:SF2">
    <property type="entry name" value="PROTEIN KRASAVIETZ"/>
    <property type="match status" value="1"/>
</dbReference>
<proteinExistence type="predicted"/>